<name>A0AAV1HVM6_9CHLO</name>
<evidence type="ECO:0000256" key="14">
    <source>
        <dbReference type="ARBA" id="ARBA00032048"/>
    </source>
</evidence>
<dbReference type="PIRSF" id="PIRSF017689">
    <property type="entry name" value="SepSecS"/>
    <property type="match status" value="1"/>
</dbReference>
<sequence>MDEANLKLASQLVSKSYIDQGSDALRTRRKLISTLLSQRRLPEEGWDEETIELFIKEVALMDSNNFTKSVGVGEREARVASPVVYRRHFGLAHGIGRSGDVAAEQPKAAGSSMLAKLCTILVKDAMGLAGMLDIGAVAVLPVATGLALTLTLLALKAQRPAAARYVLWPRIDQKTCLKAIVSANLEVIPLPNVLEEAELHTDMAAIQQEIDRLGAESIVGIVTTTSCFAPRAADSIVDVAKLCKASGIGHIVNNAYGVQSSALSSLITAAWRKGRIDAVVQSTDKNFMVPVGGAVIAAGKHDPSLVNAVNKAYPGRASMSPLLDVLITLLHWGAQGWQRVLQQREDVYRYAHEGMSTFAETVGERVLHTPCNPISIAMTISQSNPHLQEAADRLCESLPSVHGSSDTSSCSPCGGQAQSRHESRVTVQSQDSADEPHDKLSSPSGCRPEPGKEVSNGAARSALSRLTIQPADEGAVQAVSEKSISMLGSMLFKRGVSGTRVVAQGKVQSIAGHSFQGYGAHYSCYPHTYLTFAAALGTTRQDVDEFLKRLRTCLHEFRRAA</sequence>
<feature type="modified residue" description="N6-(pyridoxal phosphate)lysine" evidence="19">
    <location>
        <position position="285"/>
    </location>
</feature>
<dbReference type="InterPro" id="IPR015421">
    <property type="entry name" value="PyrdxlP-dep_Trfase_major"/>
</dbReference>
<dbReference type="Pfam" id="PF05889">
    <property type="entry name" value="SepSecS"/>
    <property type="match status" value="2"/>
</dbReference>
<keyword evidence="7 17" id="KW-0820">tRNA-binding</keyword>
<feature type="binding site" evidence="18">
    <location>
        <position position="316"/>
    </location>
    <ligand>
        <name>substrate</name>
    </ligand>
</feature>
<feature type="region of interest" description="Disordered" evidence="20">
    <location>
        <begin position="398"/>
        <end position="458"/>
    </location>
</feature>
<dbReference type="AlphaFoldDB" id="A0AAV1HVM6"/>
<dbReference type="Proteomes" id="UP001314263">
    <property type="component" value="Unassembled WGS sequence"/>
</dbReference>
<comment type="similarity">
    <text evidence="4 17">Belongs to the SepSecS family.</text>
</comment>
<evidence type="ECO:0000256" key="6">
    <source>
        <dbReference type="ARBA" id="ARBA00021963"/>
    </source>
</evidence>
<evidence type="ECO:0000256" key="11">
    <source>
        <dbReference type="ARBA" id="ARBA00022917"/>
    </source>
</evidence>
<dbReference type="InterPro" id="IPR015424">
    <property type="entry name" value="PyrdxlP-dep_Trfase"/>
</dbReference>
<evidence type="ECO:0000256" key="15">
    <source>
        <dbReference type="ARBA" id="ARBA00032693"/>
    </source>
</evidence>
<dbReference type="EC" id="2.9.1.2" evidence="5 17"/>
<feature type="binding site" evidence="18">
    <location>
        <position position="97"/>
    </location>
    <ligand>
        <name>substrate</name>
    </ligand>
</feature>
<comment type="function">
    <text evidence="2 17">Converts O-phosphoseryl-tRNA(Sec) to selenocysteinyl-tRNA(Sec) required for selenoprotein biosynthesis.</text>
</comment>
<proteinExistence type="inferred from homology"/>
<organism evidence="21 22">
    <name type="scientific">Coccomyxa viridis</name>
    <dbReference type="NCBI Taxonomy" id="1274662"/>
    <lineage>
        <taxon>Eukaryota</taxon>
        <taxon>Viridiplantae</taxon>
        <taxon>Chlorophyta</taxon>
        <taxon>core chlorophytes</taxon>
        <taxon>Trebouxiophyceae</taxon>
        <taxon>Trebouxiophyceae incertae sedis</taxon>
        <taxon>Coccomyxaceae</taxon>
        <taxon>Coccomyxa</taxon>
    </lineage>
</organism>
<gene>
    <name evidence="21" type="ORF">CVIRNUC_002406</name>
</gene>
<accession>A0AAV1HVM6</accession>
<reference evidence="21 22" key="1">
    <citation type="submission" date="2023-10" db="EMBL/GenBank/DDBJ databases">
        <authorList>
            <person name="Maclean D."/>
            <person name="Macfadyen A."/>
        </authorList>
    </citation>
    <scope>NUCLEOTIDE SEQUENCE [LARGE SCALE GENOMIC DNA]</scope>
</reference>
<dbReference type="InterPro" id="IPR008829">
    <property type="entry name" value="SepSecS/SepCysS"/>
</dbReference>
<comment type="cofactor">
    <cofactor evidence="1 17 19">
        <name>pyridoxal 5'-phosphate</name>
        <dbReference type="ChEBI" id="CHEBI:597326"/>
    </cofactor>
</comment>
<evidence type="ECO:0000313" key="22">
    <source>
        <dbReference type="Proteomes" id="UP001314263"/>
    </source>
</evidence>
<evidence type="ECO:0000313" key="21">
    <source>
        <dbReference type="EMBL" id="CAK0755847.1"/>
    </source>
</evidence>
<keyword evidence="11 17" id="KW-0648">Protein biosynthesis</keyword>
<evidence type="ECO:0000256" key="5">
    <source>
        <dbReference type="ARBA" id="ARBA00012464"/>
    </source>
</evidence>
<keyword evidence="12 17" id="KW-0711">Selenium</keyword>
<keyword evidence="10 17" id="KW-0663">Pyridoxal phosphate</keyword>
<feature type="binding site" evidence="18">
    <location>
        <position position="105"/>
    </location>
    <ligand>
        <name>substrate</name>
    </ligand>
</feature>
<dbReference type="EMBL" id="CAUYUE010000003">
    <property type="protein sequence ID" value="CAK0755847.1"/>
    <property type="molecule type" value="Genomic_DNA"/>
</dbReference>
<protein>
    <recommendedName>
        <fullName evidence="6 17">O-phosphoseryl-tRNA(Sec) selenium transferase</fullName>
        <ecNumber evidence="5 17">2.9.1.2</ecNumber>
    </recommendedName>
    <alternativeName>
        <fullName evidence="13 17">Selenocysteine synthase</fullName>
    </alternativeName>
    <alternativeName>
        <fullName evidence="14 17">Selenocysteinyl-tRNA(Sec) synthase</fullName>
    </alternativeName>
    <alternativeName>
        <fullName evidence="15 17">Sep-tRNA:Sec-tRNA synthase</fullName>
    </alternativeName>
</protein>
<evidence type="ECO:0000256" key="2">
    <source>
        <dbReference type="ARBA" id="ARBA00002552"/>
    </source>
</evidence>
<comment type="catalytic activity">
    <reaction evidence="16 17">
        <text>O-phospho-L-seryl-tRNA(Sec) + selenophosphate + H2O = L-selenocysteinyl-tRNA(Sec) + 2 phosphate</text>
        <dbReference type="Rhea" id="RHEA:25041"/>
        <dbReference type="Rhea" id="RHEA-COMP:9743"/>
        <dbReference type="Rhea" id="RHEA-COMP:9947"/>
        <dbReference type="ChEBI" id="CHEBI:15377"/>
        <dbReference type="ChEBI" id="CHEBI:16144"/>
        <dbReference type="ChEBI" id="CHEBI:43474"/>
        <dbReference type="ChEBI" id="CHEBI:78551"/>
        <dbReference type="ChEBI" id="CHEBI:78573"/>
        <dbReference type="EC" id="2.9.1.2"/>
    </reaction>
</comment>
<evidence type="ECO:0000256" key="8">
    <source>
        <dbReference type="ARBA" id="ARBA00022679"/>
    </source>
</evidence>
<dbReference type="NCBIfam" id="TIGR03531">
    <property type="entry name" value="selenium_SpcS"/>
    <property type="match status" value="1"/>
</dbReference>
<evidence type="ECO:0000256" key="19">
    <source>
        <dbReference type="PIRSR" id="PIRSR017689-50"/>
    </source>
</evidence>
<evidence type="ECO:0000256" key="16">
    <source>
        <dbReference type="ARBA" id="ARBA00048808"/>
    </source>
</evidence>
<evidence type="ECO:0000256" key="1">
    <source>
        <dbReference type="ARBA" id="ARBA00001933"/>
    </source>
</evidence>
<evidence type="ECO:0000256" key="13">
    <source>
        <dbReference type="ARBA" id="ARBA00030669"/>
    </source>
</evidence>
<dbReference type="Gene3D" id="3.40.640.10">
    <property type="entry name" value="Type I PLP-dependent aspartate aminotransferase-like (Major domain)"/>
    <property type="match status" value="1"/>
</dbReference>
<feature type="binding site" evidence="18">
    <location>
        <position position="272"/>
    </location>
    <ligand>
        <name>tRNA</name>
        <dbReference type="ChEBI" id="CHEBI:17843"/>
    </ligand>
</feature>
<keyword evidence="22" id="KW-1185">Reference proteome</keyword>
<feature type="site" description="May act as a substrate filter by repelling compounds with a negatively charged alpha-carboxylate" evidence="19">
    <location>
        <position position="74"/>
    </location>
</feature>
<dbReference type="GO" id="GO:0001717">
    <property type="term" value="P:conversion of seryl-tRNAsec to selenocys-tRNAsec"/>
    <property type="evidence" value="ECO:0007669"/>
    <property type="project" value="UniProtKB-UniRule"/>
</dbReference>
<feature type="binding site" evidence="18">
    <location>
        <position position="98"/>
    </location>
    <ligand>
        <name>substrate</name>
    </ligand>
</feature>
<comment type="subcellular location">
    <subcellularLocation>
        <location evidence="17">Cytoplasm</location>
    </subcellularLocation>
</comment>
<evidence type="ECO:0000256" key="9">
    <source>
        <dbReference type="ARBA" id="ARBA00022884"/>
    </source>
</evidence>
<comment type="pathway">
    <text evidence="3 17">Aminoacyl-tRNA biosynthesis; selenocysteinyl-tRNA(Sec) biosynthesis; selenocysteinyl-tRNA(Sec) from L-seryl-tRNA(Sec) (archaeal/eukaryal route): step 2/2.</text>
</comment>
<dbReference type="GO" id="GO:0098621">
    <property type="term" value="F:O-phosphoseryl-tRNA(Sec) selenium transferase activity"/>
    <property type="evidence" value="ECO:0007669"/>
    <property type="project" value="UniProtKB-EC"/>
</dbReference>
<evidence type="ECO:0000256" key="18">
    <source>
        <dbReference type="PIRSR" id="PIRSR017689-1"/>
    </source>
</evidence>
<dbReference type="GO" id="GO:0001514">
    <property type="term" value="P:selenocysteine incorporation"/>
    <property type="evidence" value="ECO:0007669"/>
    <property type="project" value="TreeGrafter"/>
</dbReference>
<evidence type="ECO:0000256" key="17">
    <source>
        <dbReference type="PIRNR" id="PIRNR017689"/>
    </source>
</evidence>
<keyword evidence="17" id="KW-0963">Cytoplasm</keyword>
<keyword evidence="9 17" id="KW-0694">RNA-binding</keyword>
<evidence type="ECO:0000256" key="12">
    <source>
        <dbReference type="ARBA" id="ARBA00023266"/>
    </source>
</evidence>
<evidence type="ECO:0000256" key="20">
    <source>
        <dbReference type="SAM" id="MobiDB-lite"/>
    </source>
</evidence>
<dbReference type="GO" id="GO:0005737">
    <property type="term" value="C:cytoplasm"/>
    <property type="evidence" value="ECO:0007669"/>
    <property type="project" value="UniProtKB-SubCell"/>
</dbReference>
<dbReference type="InterPro" id="IPR019872">
    <property type="entry name" value="Sec-tRNA_Se_transferase"/>
</dbReference>
<dbReference type="SUPFAM" id="SSF53383">
    <property type="entry name" value="PLP-dependent transferases"/>
    <property type="match status" value="2"/>
</dbReference>
<evidence type="ECO:0000256" key="3">
    <source>
        <dbReference type="ARBA" id="ARBA00004822"/>
    </source>
</evidence>
<evidence type="ECO:0000256" key="4">
    <source>
        <dbReference type="ARBA" id="ARBA00007037"/>
    </source>
</evidence>
<comment type="caution">
    <text evidence="21">The sequence shown here is derived from an EMBL/GenBank/DDBJ whole genome shotgun (WGS) entry which is preliminary data.</text>
</comment>
<feature type="binding site" evidence="18">
    <location>
        <position position="75"/>
    </location>
    <ligand>
        <name>pyridoxal 5'-phosphate</name>
        <dbReference type="ChEBI" id="CHEBI:597326"/>
    </ligand>
</feature>
<dbReference type="GO" id="GO:0000049">
    <property type="term" value="F:tRNA binding"/>
    <property type="evidence" value="ECO:0007669"/>
    <property type="project" value="UniProtKB-UniRule"/>
</dbReference>
<feature type="compositionally biased region" description="Polar residues" evidence="20">
    <location>
        <begin position="402"/>
        <end position="411"/>
    </location>
</feature>
<dbReference type="PANTHER" id="PTHR12944">
    <property type="entry name" value="SOLUBLE LIVER ANTIGEN/LIVER PANCREAS ANTIGEN"/>
    <property type="match status" value="1"/>
</dbReference>
<evidence type="ECO:0000256" key="10">
    <source>
        <dbReference type="ARBA" id="ARBA00022898"/>
    </source>
</evidence>
<evidence type="ECO:0000256" key="7">
    <source>
        <dbReference type="ARBA" id="ARBA00022555"/>
    </source>
</evidence>
<keyword evidence="8 17" id="KW-0808">Transferase</keyword>
<dbReference type="PANTHER" id="PTHR12944:SF2">
    <property type="entry name" value="O-PHOSPHOSERYL-TRNA(SEC) SELENIUM TRANSFERASE"/>
    <property type="match status" value="1"/>
</dbReference>